<dbReference type="PANTHER" id="PTHR10668">
    <property type="entry name" value="PHYTOENE DEHYDROGENASE"/>
    <property type="match status" value="1"/>
</dbReference>
<reference evidence="3" key="1">
    <citation type="journal article" date="2017" name="Cell">
        <title>Insights into land plant evolution garnered from the Marchantia polymorpha genome.</title>
        <authorList>
            <person name="Bowman J.L."/>
            <person name="Kohchi T."/>
            <person name="Yamato K.T."/>
            <person name="Jenkins J."/>
            <person name="Shu S."/>
            <person name="Ishizaki K."/>
            <person name="Yamaoka S."/>
            <person name="Nishihama R."/>
            <person name="Nakamura Y."/>
            <person name="Berger F."/>
            <person name="Adam C."/>
            <person name="Aki S.S."/>
            <person name="Althoff F."/>
            <person name="Araki T."/>
            <person name="Arteaga-Vazquez M.A."/>
            <person name="Balasubrmanian S."/>
            <person name="Barry K."/>
            <person name="Bauer D."/>
            <person name="Boehm C.R."/>
            <person name="Briginshaw L."/>
            <person name="Caballero-Perez J."/>
            <person name="Catarino B."/>
            <person name="Chen F."/>
            <person name="Chiyoda S."/>
            <person name="Chovatia M."/>
            <person name="Davies K.M."/>
            <person name="Delmans M."/>
            <person name="Demura T."/>
            <person name="Dierschke T."/>
            <person name="Dolan L."/>
            <person name="Dorantes-Acosta A.E."/>
            <person name="Eklund D.M."/>
            <person name="Florent S.N."/>
            <person name="Flores-Sandoval E."/>
            <person name="Fujiyama A."/>
            <person name="Fukuzawa H."/>
            <person name="Galik B."/>
            <person name="Grimanelli D."/>
            <person name="Grimwood J."/>
            <person name="Grossniklaus U."/>
            <person name="Hamada T."/>
            <person name="Haseloff J."/>
            <person name="Hetherington A.J."/>
            <person name="Higo A."/>
            <person name="Hirakawa Y."/>
            <person name="Hundley H.N."/>
            <person name="Ikeda Y."/>
            <person name="Inoue K."/>
            <person name="Inoue S.I."/>
            <person name="Ishida S."/>
            <person name="Jia Q."/>
            <person name="Kakita M."/>
            <person name="Kanazawa T."/>
            <person name="Kawai Y."/>
            <person name="Kawashima T."/>
            <person name="Kennedy M."/>
            <person name="Kinose K."/>
            <person name="Kinoshita T."/>
            <person name="Kohara Y."/>
            <person name="Koide E."/>
            <person name="Komatsu K."/>
            <person name="Kopischke S."/>
            <person name="Kubo M."/>
            <person name="Kyozuka J."/>
            <person name="Lagercrantz U."/>
            <person name="Lin S.S."/>
            <person name="Lindquist E."/>
            <person name="Lipzen A.M."/>
            <person name="Lu C.W."/>
            <person name="De Luna E."/>
            <person name="Martienssen R.A."/>
            <person name="Minamino N."/>
            <person name="Mizutani M."/>
            <person name="Mizutani M."/>
            <person name="Mochizuki N."/>
            <person name="Monte I."/>
            <person name="Mosher R."/>
            <person name="Nagasaki H."/>
            <person name="Nakagami H."/>
            <person name="Naramoto S."/>
            <person name="Nishitani K."/>
            <person name="Ohtani M."/>
            <person name="Okamoto T."/>
            <person name="Okumura M."/>
            <person name="Phillips J."/>
            <person name="Pollak B."/>
            <person name="Reinders A."/>
            <person name="Rovekamp M."/>
            <person name="Sano R."/>
            <person name="Sawa S."/>
            <person name="Schmid M.W."/>
            <person name="Shirakawa M."/>
            <person name="Solano R."/>
            <person name="Spunde A."/>
            <person name="Suetsugu N."/>
            <person name="Sugano S."/>
            <person name="Sugiyama A."/>
            <person name="Sun R."/>
            <person name="Suzuki Y."/>
            <person name="Takenaka M."/>
            <person name="Takezawa D."/>
            <person name="Tomogane H."/>
            <person name="Tsuzuki M."/>
            <person name="Ueda T."/>
            <person name="Umeda M."/>
            <person name="Ward J.M."/>
            <person name="Watanabe Y."/>
            <person name="Yazaki K."/>
            <person name="Yokoyama R."/>
            <person name="Yoshitake Y."/>
            <person name="Yotsui I."/>
            <person name="Zachgo S."/>
            <person name="Schmutz J."/>
        </authorList>
    </citation>
    <scope>NUCLEOTIDE SEQUENCE [LARGE SCALE GENOMIC DNA]</scope>
    <source>
        <strain evidence="3">Tak-1</strain>
    </source>
</reference>
<name>A0A2R6XHB5_MARPO</name>
<organism evidence="2 3">
    <name type="scientific">Marchantia polymorpha</name>
    <name type="common">Common liverwort</name>
    <name type="synonym">Marchantia aquatica</name>
    <dbReference type="NCBI Taxonomy" id="3197"/>
    <lineage>
        <taxon>Eukaryota</taxon>
        <taxon>Viridiplantae</taxon>
        <taxon>Streptophyta</taxon>
        <taxon>Embryophyta</taxon>
        <taxon>Marchantiophyta</taxon>
        <taxon>Marchantiopsida</taxon>
        <taxon>Marchantiidae</taxon>
        <taxon>Marchantiales</taxon>
        <taxon>Marchantiaceae</taxon>
        <taxon>Marchantia</taxon>
    </lineage>
</organism>
<dbReference type="OMA" id="GLYHCGS"/>
<evidence type="ECO:0000313" key="3">
    <source>
        <dbReference type="Proteomes" id="UP000244005"/>
    </source>
</evidence>
<dbReference type="EMBL" id="KZ772686">
    <property type="protein sequence ID" value="PTQ45494.1"/>
    <property type="molecule type" value="Genomic_DNA"/>
</dbReference>
<dbReference type="SUPFAM" id="SSF51905">
    <property type="entry name" value="FAD/NAD(P)-binding domain"/>
    <property type="match status" value="1"/>
</dbReference>
<keyword evidence="3" id="KW-1185">Reference proteome</keyword>
<comment type="similarity">
    <text evidence="1">Belongs to the carotenoid/retinoid oxidoreductase family.</text>
</comment>
<sequence>MFGSRWRSVFHKASGSRLRHHRAAGTYVFSDVKAELVKCKWDAIVVGGGHNGLTAAAYLARAGVKVAVLERRSVLGGAAVTEEIFPGFKFSRCSYVQSLLRPTIIRDLQLFKHGLKLLPRVPSSFTPTTDGNSLLLGADMEFNQSQISKFSKHDASAFPGYVEQLERFCAIMDPLLDVAPPEKRVGRSITRGRLWEGLETTKVFAGLLRRFAAAGPADTLAFMELLLAPASKVLDGWFESDILKATLATDAVIGAMVSVKSPGTGYVLLHHVMGETDGARGVWSYVEGGMGGVSKALAGAAVEAGATLVTEVEVEHFKLKAGSENEAVDGVVLADGTEIFADRVLSNATPYVTFLKLLPADVLPQDFLKRIKTIDYKSGTTKINVAVDSLPLFSACKSSKNIPGPEHQGTIHLGADSMQELDEAYKDALNGRPSARPLIELTIPSAVDPTIAPPGKHVINMFVQYTPFHLAEGSWQDQETRAAFAKKCFSIVDEYAPGFSSSIVGYDMLTPPDLERIFGLTGGNIFHGEMGLDALFLLRPIKGWAHYRTPLAGLYLCGAGAHPGGGVMGAPGRNAANVVLQDMGR</sequence>
<dbReference type="Proteomes" id="UP000244005">
    <property type="component" value="Unassembled WGS sequence"/>
</dbReference>
<dbReference type="OrthoDB" id="7777654at2759"/>
<dbReference type="Gene3D" id="3.50.50.60">
    <property type="entry name" value="FAD/NAD(P)-binding domain"/>
    <property type="match status" value="2"/>
</dbReference>
<gene>
    <name evidence="2" type="ORF">MARPO_0014s0043</name>
</gene>
<evidence type="ECO:0008006" key="4">
    <source>
        <dbReference type="Google" id="ProtNLM"/>
    </source>
</evidence>
<dbReference type="Pfam" id="PF13450">
    <property type="entry name" value="NAD_binding_8"/>
    <property type="match status" value="1"/>
</dbReference>
<evidence type="ECO:0000256" key="1">
    <source>
        <dbReference type="ARBA" id="ARBA00006046"/>
    </source>
</evidence>
<dbReference type="Gramene" id="Mp1g11840.1">
    <property type="protein sequence ID" value="Mp1g11840.1.cds"/>
    <property type="gene ID" value="Mp1g11840"/>
</dbReference>
<proteinExistence type="inferred from homology"/>
<accession>A0A2R6XHB5</accession>
<dbReference type="PANTHER" id="PTHR10668:SF103">
    <property type="entry name" value="PYRIDINE NUCLEOTIDE-DISULFIDE OXIDOREDUCTASE DOMAIN-CONTAINING PROTEIN 2"/>
    <property type="match status" value="1"/>
</dbReference>
<evidence type="ECO:0000313" key="2">
    <source>
        <dbReference type="EMBL" id="PTQ45494.1"/>
    </source>
</evidence>
<protein>
    <recommendedName>
        <fullName evidence="4">Amine oxidase domain-containing protein</fullName>
    </recommendedName>
</protein>
<dbReference type="AlphaFoldDB" id="A0A2R6XHB5"/>
<dbReference type="InterPro" id="IPR036188">
    <property type="entry name" value="FAD/NAD-bd_sf"/>
</dbReference>